<accession>A0A1F7I7W6</accession>
<feature type="transmembrane region" description="Helical" evidence="1">
    <location>
        <begin position="37"/>
        <end position="58"/>
    </location>
</feature>
<comment type="function">
    <text evidence="1">Involved in the import of queuosine (Q) precursors, required for Q precursor salvage.</text>
</comment>
<evidence type="ECO:0000313" key="2">
    <source>
        <dbReference type="EMBL" id="OGK39444.1"/>
    </source>
</evidence>
<dbReference type="HAMAP" id="MF_02088">
    <property type="entry name" value="Q_prec_transport"/>
    <property type="match status" value="1"/>
</dbReference>
<organism evidence="2 3">
    <name type="scientific">Candidatus Roizmanbacteria bacterium RIFCSPHIGHO2_12_FULL_44_10</name>
    <dbReference type="NCBI Taxonomy" id="1802054"/>
    <lineage>
        <taxon>Bacteria</taxon>
        <taxon>Candidatus Roizmaniibacteriota</taxon>
    </lineage>
</organism>
<sequence>MFKVNKFDLLISVYIFCIVAAELMGGKTFPLAKIGNFNLNASVAVFLIPLLFTINDVIIEVHGKERARSVVRSGLFVVVLVILFSTLATWLPPSVRFMEREAAYDNIFITSIRISLASLIAFTISEFLDIYIFSLIREKLGKSKLWLRNNASNIISQFFDTVIFMSLAFYGLDKSFGSNFSFLTSLILPYWLLKSSLSIIETPFVYWGVKWLKEK</sequence>
<comment type="caution">
    <text evidence="2">The sequence shown here is derived from an EMBL/GenBank/DDBJ whole genome shotgun (WGS) entry which is preliminary data.</text>
</comment>
<dbReference type="GO" id="GO:0005886">
    <property type="term" value="C:plasma membrane"/>
    <property type="evidence" value="ECO:0007669"/>
    <property type="project" value="UniProtKB-SubCell"/>
</dbReference>
<dbReference type="GO" id="GO:0022857">
    <property type="term" value="F:transmembrane transporter activity"/>
    <property type="evidence" value="ECO:0007669"/>
    <property type="project" value="UniProtKB-UniRule"/>
</dbReference>
<keyword evidence="1" id="KW-1133">Transmembrane helix</keyword>
<protein>
    <recommendedName>
        <fullName evidence="1">Probable queuosine precursor transporter</fullName>
        <shortName evidence="1">Q precursor transporter</shortName>
    </recommendedName>
</protein>
<keyword evidence="1" id="KW-0472">Membrane</keyword>
<keyword evidence="1" id="KW-0812">Transmembrane</keyword>
<dbReference type="NCBIfam" id="TIGR00697">
    <property type="entry name" value="queuosine precursor transporter"/>
    <property type="match status" value="1"/>
</dbReference>
<keyword evidence="1" id="KW-0813">Transport</keyword>
<feature type="transmembrane region" description="Helical" evidence="1">
    <location>
        <begin position="7"/>
        <end position="25"/>
    </location>
</feature>
<dbReference type="AlphaFoldDB" id="A0A1F7I7W6"/>
<feature type="transmembrane region" description="Helical" evidence="1">
    <location>
        <begin position="191"/>
        <end position="209"/>
    </location>
</feature>
<evidence type="ECO:0000256" key="1">
    <source>
        <dbReference type="HAMAP-Rule" id="MF_02088"/>
    </source>
</evidence>
<dbReference type="PANTHER" id="PTHR34300:SF2">
    <property type="entry name" value="QUEUOSINE PRECURSOR TRANSPORTER-RELATED"/>
    <property type="match status" value="1"/>
</dbReference>
<gene>
    <name evidence="2" type="ORF">A3F34_00680</name>
</gene>
<dbReference type="PANTHER" id="PTHR34300">
    <property type="entry name" value="QUEUOSINE PRECURSOR TRANSPORTER-RELATED"/>
    <property type="match status" value="1"/>
</dbReference>
<feature type="transmembrane region" description="Helical" evidence="1">
    <location>
        <begin position="70"/>
        <end position="91"/>
    </location>
</feature>
<dbReference type="Pfam" id="PF02592">
    <property type="entry name" value="Vut_1"/>
    <property type="match status" value="1"/>
</dbReference>
<name>A0A1F7I7W6_9BACT</name>
<dbReference type="Proteomes" id="UP000179024">
    <property type="component" value="Unassembled WGS sequence"/>
</dbReference>
<reference evidence="2 3" key="1">
    <citation type="journal article" date="2016" name="Nat. Commun.">
        <title>Thousands of microbial genomes shed light on interconnected biogeochemical processes in an aquifer system.</title>
        <authorList>
            <person name="Anantharaman K."/>
            <person name="Brown C.T."/>
            <person name="Hug L.A."/>
            <person name="Sharon I."/>
            <person name="Castelle C.J."/>
            <person name="Probst A.J."/>
            <person name="Thomas B.C."/>
            <person name="Singh A."/>
            <person name="Wilkins M.J."/>
            <person name="Karaoz U."/>
            <person name="Brodie E.L."/>
            <person name="Williams K.H."/>
            <person name="Hubbard S.S."/>
            <person name="Banfield J.F."/>
        </authorList>
    </citation>
    <scope>NUCLEOTIDE SEQUENCE [LARGE SCALE GENOMIC DNA]</scope>
</reference>
<dbReference type="InterPro" id="IPR003744">
    <property type="entry name" value="YhhQ"/>
</dbReference>
<dbReference type="EMBL" id="MGAE01000018">
    <property type="protein sequence ID" value="OGK39444.1"/>
    <property type="molecule type" value="Genomic_DNA"/>
</dbReference>
<keyword evidence="1" id="KW-1003">Cell membrane</keyword>
<feature type="transmembrane region" description="Helical" evidence="1">
    <location>
        <begin position="111"/>
        <end position="133"/>
    </location>
</feature>
<proteinExistence type="inferred from homology"/>
<comment type="similarity">
    <text evidence="1">Belongs to the vitamin uptake transporter (VUT/ECF) (TC 2.A.88) family. Q precursor transporter subfamily.</text>
</comment>
<feature type="transmembrane region" description="Helical" evidence="1">
    <location>
        <begin position="154"/>
        <end position="171"/>
    </location>
</feature>
<comment type="subcellular location">
    <subcellularLocation>
        <location evidence="1">Cell membrane</location>
        <topology evidence="1">Multi-pass membrane protein</topology>
    </subcellularLocation>
</comment>
<evidence type="ECO:0000313" key="3">
    <source>
        <dbReference type="Proteomes" id="UP000179024"/>
    </source>
</evidence>